<dbReference type="Pfam" id="PF07729">
    <property type="entry name" value="FCD"/>
    <property type="match status" value="1"/>
</dbReference>
<comment type="caution">
    <text evidence="4">The sequence shown here is derived from an EMBL/GenBank/DDBJ whole genome shotgun (WGS) entry which is preliminary data.</text>
</comment>
<keyword evidence="3" id="KW-0804">Transcription</keyword>
<keyword evidence="2" id="KW-0238">DNA-binding</keyword>
<dbReference type="Proteomes" id="UP000290602">
    <property type="component" value="Unassembled WGS sequence"/>
</dbReference>
<evidence type="ECO:0000256" key="1">
    <source>
        <dbReference type="ARBA" id="ARBA00023015"/>
    </source>
</evidence>
<dbReference type="RefSeq" id="WP_129031431.1">
    <property type="nucleotide sequence ID" value="NZ_CP059603.1"/>
</dbReference>
<accession>A0A4Q0VKZ2</accession>
<dbReference type="Gene3D" id="1.10.10.10">
    <property type="entry name" value="Winged helix-like DNA-binding domain superfamily/Winged helix DNA-binding domain"/>
    <property type="match status" value="1"/>
</dbReference>
<evidence type="ECO:0000313" key="4">
    <source>
        <dbReference type="EMBL" id="RXI79542.1"/>
    </source>
</evidence>
<dbReference type="PROSITE" id="PS50949">
    <property type="entry name" value="HTH_GNTR"/>
    <property type="match status" value="1"/>
</dbReference>
<dbReference type="Gene3D" id="1.20.120.530">
    <property type="entry name" value="GntR ligand-binding domain-like"/>
    <property type="match status" value="1"/>
</dbReference>
<keyword evidence="1" id="KW-0805">Transcription regulation</keyword>
<protein>
    <submittedName>
        <fullName evidence="4">GntR family transcriptional regulator</fullName>
    </submittedName>
</protein>
<name>A0A4Q0VKZ2_9LACO</name>
<dbReference type="SUPFAM" id="SSF48008">
    <property type="entry name" value="GntR ligand-binding domain-like"/>
    <property type="match status" value="1"/>
</dbReference>
<sequence>MTDNTLSTVLKQYREEVAHASLTRQAYTAILKAIRELYLQPGHSFLEREIADLLAMSRTPVHEALIRLEAAGWGTVIPRRGFQVAPIQAQTITEIAQISATLEGLATALVTSQLTDQQLTQLETLITQQDAAMQAQDLRRYVQIDQQFHSQLVAPTPNHRLGILIGSYADQLYRARLYAIDDRTLPVQSLQEHRAIIAAIRSRNAQAAQELMVGHRHRGSQEMVQIIRHKETPTGK</sequence>
<dbReference type="GO" id="GO:0003700">
    <property type="term" value="F:DNA-binding transcription factor activity"/>
    <property type="evidence" value="ECO:0007669"/>
    <property type="project" value="InterPro"/>
</dbReference>
<dbReference type="InterPro" id="IPR000524">
    <property type="entry name" value="Tscrpt_reg_HTH_GntR"/>
</dbReference>
<dbReference type="SMART" id="SM00345">
    <property type="entry name" value="HTH_GNTR"/>
    <property type="match status" value="1"/>
</dbReference>
<keyword evidence="5" id="KW-1185">Reference proteome</keyword>
<gene>
    <name evidence="4" type="ORF">DXH47_02120</name>
</gene>
<dbReference type="AlphaFoldDB" id="A0A4Q0VKZ2"/>
<evidence type="ECO:0000313" key="5">
    <source>
        <dbReference type="Proteomes" id="UP000290602"/>
    </source>
</evidence>
<organism evidence="4 5">
    <name type="scientific">Levilactobacillus suantsaii</name>
    <dbReference type="NCBI Taxonomy" id="2292255"/>
    <lineage>
        <taxon>Bacteria</taxon>
        <taxon>Bacillati</taxon>
        <taxon>Bacillota</taxon>
        <taxon>Bacilli</taxon>
        <taxon>Lactobacillales</taxon>
        <taxon>Lactobacillaceae</taxon>
        <taxon>Levilactobacillus</taxon>
    </lineage>
</organism>
<dbReference type="PANTHER" id="PTHR43537:SF5">
    <property type="entry name" value="UXU OPERON TRANSCRIPTIONAL REGULATOR"/>
    <property type="match status" value="1"/>
</dbReference>
<dbReference type="InterPro" id="IPR008920">
    <property type="entry name" value="TF_FadR/GntR_C"/>
</dbReference>
<reference evidence="4 5" key="1">
    <citation type="submission" date="2018-08" db="EMBL/GenBank/DDBJ databases">
        <title>Lactobacillus suantsai sp. nov., isolated from traditional fermented suan-tsai in Taiwan.</title>
        <authorList>
            <person name="Huang C.-H."/>
        </authorList>
    </citation>
    <scope>NUCLEOTIDE SEQUENCE [LARGE SCALE GENOMIC DNA]</scope>
    <source>
        <strain evidence="4 5">BCRC 12945</strain>
    </source>
</reference>
<dbReference type="InterPro" id="IPR011711">
    <property type="entry name" value="GntR_C"/>
</dbReference>
<evidence type="ECO:0000256" key="3">
    <source>
        <dbReference type="ARBA" id="ARBA00023163"/>
    </source>
</evidence>
<dbReference type="PANTHER" id="PTHR43537">
    <property type="entry name" value="TRANSCRIPTIONAL REGULATOR, GNTR FAMILY"/>
    <property type="match status" value="1"/>
</dbReference>
<proteinExistence type="predicted"/>
<dbReference type="InterPro" id="IPR036390">
    <property type="entry name" value="WH_DNA-bd_sf"/>
</dbReference>
<dbReference type="GO" id="GO:0003677">
    <property type="term" value="F:DNA binding"/>
    <property type="evidence" value="ECO:0007669"/>
    <property type="project" value="UniProtKB-KW"/>
</dbReference>
<evidence type="ECO:0000256" key="2">
    <source>
        <dbReference type="ARBA" id="ARBA00023125"/>
    </source>
</evidence>
<dbReference type="InterPro" id="IPR036388">
    <property type="entry name" value="WH-like_DNA-bd_sf"/>
</dbReference>
<dbReference type="SMART" id="SM00895">
    <property type="entry name" value="FCD"/>
    <property type="match status" value="1"/>
</dbReference>
<dbReference type="OrthoDB" id="574518at2"/>
<dbReference type="SUPFAM" id="SSF46785">
    <property type="entry name" value="Winged helix' DNA-binding domain"/>
    <property type="match status" value="1"/>
</dbReference>
<dbReference type="Pfam" id="PF00392">
    <property type="entry name" value="GntR"/>
    <property type="match status" value="1"/>
</dbReference>
<dbReference type="EMBL" id="QXIL01000003">
    <property type="protein sequence ID" value="RXI79542.1"/>
    <property type="molecule type" value="Genomic_DNA"/>
</dbReference>